<comment type="caution">
    <text evidence="2">The sequence shown here is derived from an EMBL/GenBank/DDBJ whole genome shotgun (WGS) entry which is preliminary data.</text>
</comment>
<feature type="region of interest" description="Disordered" evidence="1">
    <location>
        <begin position="1"/>
        <end position="23"/>
    </location>
</feature>
<keyword evidence="3" id="KW-1185">Reference proteome</keyword>
<name>A0AAJ3TVP4_9MYCO</name>
<reference evidence="2 3" key="1">
    <citation type="submission" date="2016-01" db="EMBL/GenBank/DDBJ databases">
        <title>The new phylogeny of the genus Mycobacterium.</title>
        <authorList>
            <person name="Tarcisio F."/>
            <person name="Conor M."/>
            <person name="Antonella G."/>
            <person name="Elisabetta G."/>
            <person name="Giulia F.S."/>
            <person name="Sara T."/>
            <person name="Anna F."/>
            <person name="Clotilde B."/>
            <person name="Roberto B."/>
            <person name="Veronica D.S."/>
            <person name="Fabio R."/>
            <person name="Monica P."/>
            <person name="Olivier J."/>
            <person name="Enrico T."/>
            <person name="Nicola S."/>
        </authorList>
    </citation>
    <scope>NUCLEOTIDE SEQUENCE [LARGE SCALE GENOMIC DNA]</scope>
    <source>
        <strain evidence="2 3">DSM 44616</strain>
    </source>
</reference>
<accession>A0AAJ3TVP4</accession>
<sequence>MPHQTHLIETEEPDALAEPATSTAAACSASTRFPVDESIRVLESCGLMSGWKMMAHTAFGASARIDGIVDSRP</sequence>
<dbReference type="EMBL" id="LQPR01000049">
    <property type="protein sequence ID" value="ORW69090.1"/>
    <property type="molecule type" value="Genomic_DNA"/>
</dbReference>
<proteinExistence type="predicted"/>
<dbReference type="Proteomes" id="UP000193387">
    <property type="component" value="Unassembled WGS sequence"/>
</dbReference>
<evidence type="ECO:0000313" key="3">
    <source>
        <dbReference type="Proteomes" id="UP000193387"/>
    </source>
</evidence>
<dbReference type="AlphaFoldDB" id="A0AAJ3TVP4"/>
<evidence type="ECO:0000313" key="2">
    <source>
        <dbReference type="EMBL" id="ORW69090.1"/>
    </source>
</evidence>
<protein>
    <submittedName>
        <fullName evidence="2">Uncharacterized protein</fullName>
    </submittedName>
</protein>
<gene>
    <name evidence="2" type="ORF">AWC23_20290</name>
</gene>
<organism evidence="2 3">
    <name type="scientific">Mycobacterium saskatchewanense</name>
    <dbReference type="NCBI Taxonomy" id="220927"/>
    <lineage>
        <taxon>Bacteria</taxon>
        <taxon>Bacillati</taxon>
        <taxon>Actinomycetota</taxon>
        <taxon>Actinomycetes</taxon>
        <taxon>Mycobacteriales</taxon>
        <taxon>Mycobacteriaceae</taxon>
        <taxon>Mycobacterium</taxon>
        <taxon>Mycobacterium simiae complex</taxon>
    </lineage>
</organism>
<evidence type="ECO:0000256" key="1">
    <source>
        <dbReference type="SAM" id="MobiDB-lite"/>
    </source>
</evidence>